<evidence type="ECO:0000313" key="6">
    <source>
        <dbReference type="Proteomes" id="UP000829999"/>
    </source>
</evidence>
<name>A0A9R0DSF6_SPOFR</name>
<dbReference type="InterPro" id="IPR029058">
    <property type="entry name" value="AB_hydrolase_fold"/>
</dbReference>
<accession>A0A9R0DSF6</accession>
<keyword evidence="3" id="KW-0964">Secreted</keyword>
<evidence type="ECO:0000313" key="7">
    <source>
        <dbReference type="RefSeq" id="XP_050552096.1"/>
    </source>
</evidence>
<dbReference type="CDD" id="cd00707">
    <property type="entry name" value="Pancreat_lipase_like"/>
    <property type="match status" value="1"/>
</dbReference>
<reference evidence="7" key="1">
    <citation type="submission" date="2025-08" db="UniProtKB">
        <authorList>
            <consortium name="RefSeq"/>
        </authorList>
    </citation>
    <scope>IDENTIFICATION</scope>
    <source>
        <tissue evidence="7">Whole larval tissue</tissue>
    </source>
</reference>
<dbReference type="Proteomes" id="UP000829999">
    <property type="component" value="Chromosome 10"/>
</dbReference>
<dbReference type="PANTHER" id="PTHR11610">
    <property type="entry name" value="LIPASE"/>
    <property type="match status" value="1"/>
</dbReference>
<gene>
    <name evidence="7" type="primary">LOC118277405</name>
</gene>
<dbReference type="Gene3D" id="3.40.50.1820">
    <property type="entry name" value="alpha/beta hydrolase"/>
    <property type="match status" value="1"/>
</dbReference>
<protein>
    <submittedName>
        <fullName evidence="7">Pancreatic triacylglycerol lipase</fullName>
    </submittedName>
</protein>
<dbReference type="SUPFAM" id="SSF53474">
    <property type="entry name" value="alpha/beta-Hydrolases"/>
    <property type="match status" value="1"/>
</dbReference>
<dbReference type="InterPro" id="IPR013818">
    <property type="entry name" value="Lipase"/>
</dbReference>
<dbReference type="AlphaFoldDB" id="A0A9R0DSF6"/>
<comment type="subcellular location">
    <subcellularLocation>
        <location evidence="1">Secreted</location>
    </subcellularLocation>
</comment>
<comment type="similarity">
    <text evidence="2 4">Belongs to the AB hydrolase superfamily. Lipase family.</text>
</comment>
<keyword evidence="6" id="KW-1185">Reference proteome</keyword>
<evidence type="ECO:0000256" key="2">
    <source>
        <dbReference type="ARBA" id="ARBA00010701"/>
    </source>
</evidence>
<dbReference type="InterPro" id="IPR033906">
    <property type="entry name" value="Lipase_N"/>
</dbReference>
<dbReference type="GO" id="GO:0017171">
    <property type="term" value="F:serine hydrolase activity"/>
    <property type="evidence" value="ECO:0007669"/>
    <property type="project" value="TreeGrafter"/>
</dbReference>
<dbReference type="GO" id="GO:0016298">
    <property type="term" value="F:lipase activity"/>
    <property type="evidence" value="ECO:0007669"/>
    <property type="project" value="InterPro"/>
</dbReference>
<proteinExistence type="inferred from homology"/>
<dbReference type="OrthoDB" id="199913at2759"/>
<feature type="domain" description="Lipase" evidence="5">
    <location>
        <begin position="104"/>
        <end position="372"/>
    </location>
</feature>
<dbReference type="GO" id="GO:0016042">
    <property type="term" value="P:lipid catabolic process"/>
    <property type="evidence" value="ECO:0007669"/>
    <property type="project" value="TreeGrafter"/>
</dbReference>
<dbReference type="PANTHER" id="PTHR11610:SF173">
    <property type="entry name" value="LIPASE DOMAIN-CONTAINING PROTEIN-RELATED"/>
    <property type="match status" value="1"/>
</dbReference>
<evidence type="ECO:0000259" key="5">
    <source>
        <dbReference type="Pfam" id="PF00151"/>
    </source>
</evidence>
<dbReference type="RefSeq" id="XP_050552096.1">
    <property type="nucleotide sequence ID" value="XM_050696139.1"/>
</dbReference>
<evidence type="ECO:0000256" key="3">
    <source>
        <dbReference type="ARBA" id="ARBA00022525"/>
    </source>
</evidence>
<sequence>MDATVSSNEGLNLFEEVSQLPSNMGYLASFLTTLWLTSAAAQFGGIKDLTKDLTKGIQNEVQAAVDPLGKTIAFVGSSQCSNVKKLIGVTYENYADSGPDLSKLTLVFITRAKTVTYNLTLAPEEIPQERWFNPALPFRIFLHGFTDDPSKSSYQTISSAFLEEDDVNILALDASSLIRWFYLRSTVMVQFIGERLGSVLAALVPAGLEASKIHLIGHSLGSHIAGFTAKTFYNQTGQRVGRISSLDPAGPCFSNLDIDLRLSKEDADFVDVIHTDAGVYGLNEAIGHVDFYPNGGSEQPNCLFQTCSHSRAWLLYAESVLEPDSFVGAQCSSWKQFMKGNCDYNDTSIMGYHCPTDTRGKYDLQTSDESPFGLKEAGLKYVNNAGIVRNIRYFITKK</sequence>
<dbReference type="GO" id="GO:0005615">
    <property type="term" value="C:extracellular space"/>
    <property type="evidence" value="ECO:0007669"/>
    <property type="project" value="TreeGrafter"/>
</dbReference>
<dbReference type="InterPro" id="IPR000734">
    <property type="entry name" value="TAG_lipase"/>
</dbReference>
<dbReference type="Pfam" id="PF00151">
    <property type="entry name" value="Lipase"/>
    <property type="match status" value="1"/>
</dbReference>
<evidence type="ECO:0000256" key="4">
    <source>
        <dbReference type="RuleBase" id="RU004262"/>
    </source>
</evidence>
<dbReference type="PRINTS" id="PR00821">
    <property type="entry name" value="TAGLIPASE"/>
</dbReference>
<evidence type="ECO:0000256" key="1">
    <source>
        <dbReference type="ARBA" id="ARBA00004613"/>
    </source>
</evidence>
<organism evidence="6 7">
    <name type="scientific">Spodoptera frugiperda</name>
    <name type="common">Fall armyworm</name>
    <dbReference type="NCBI Taxonomy" id="7108"/>
    <lineage>
        <taxon>Eukaryota</taxon>
        <taxon>Metazoa</taxon>
        <taxon>Ecdysozoa</taxon>
        <taxon>Arthropoda</taxon>
        <taxon>Hexapoda</taxon>
        <taxon>Insecta</taxon>
        <taxon>Pterygota</taxon>
        <taxon>Neoptera</taxon>
        <taxon>Endopterygota</taxon>
        <taxon>Lepidoptera</taxon>
        <taxon>Glossata</taxon>
        <taxon>Ditrysia</taxon>
        <taxon>Noctuoidea</taxon>
        <taxon>Noctuidae</taxon>
        <taxon>Amphipyrinae</taxon>
        <taxon>Spodoptera</taxon>
    </lineage>
</organism>
<dbReference type="GeneID" id="118277405"/>